<gene>
    <name evidence="1" type="ORF">GCM10008932_15560</name>
</gene>
<comment type="caution">
    <text evidence="1">The sequence shown here is derived from an EMBL/GenBank/DDBJ whole genome shotgun (WGS) entry which is preliminary data.</text>
</comment>
<dbReference type="SUPFAM" id="SSF160800">
    <property type="entry name" value="Lp2179-like"/>
    <property type="match status" value="1"/>
</dbReference>
<proteinExistence type="predicted"/>
<accession>A0ABP3H7N9</accession>
<organism evidence="1 2">
    <name type="scientific">Alkalibacterium iburiense</name>
    <dbReference type="NCBI Taxonomy" id="290589"/>
    <lineage>
        <taxon>Bacteria</taxon>
        <taxon>Bacillati</taxon>
        <taxon>Bacillota</taxon>
        <taxon>Bacilli</taxon>
        <taxon>Lactobacillales</taxon>
        <taxon>Carnobacteriaceae</taxon>
        <taxon>Alkalibacterium</taxon>
    </lineage>
</organism>
<sequence length="113" mass="12738">MSNKNNASLPGSSDLYVINEQAKRYTLRDNGFTETKNGTFIYERSLGTTVMDKKAPKLKVTVSKDFSELKLSSVSANGLKKIDLYKGSQFEKERELAEHILKTFVEENVLDKA</sequence>
<dbReference type="Pfam" id="PF08866">
    <property type="entry name" value="DUF1831"/>
    <property type="match status" value="1"/>
</dbReference>
<reference evidence="2" key="1">
    <citation type="journal article" date="2019" name="Int. J. Syst. Evol. Microbiol.">
        <title>The Global Catalogue of Microorganisms (GCM) 10K type strain sequencing project: providing services to taxonomists for standard genome sequencing and annotation.</title>
        <authorList>
            <consortium name="The Broad Institute Genomics Platform"/>
            <consortium name="The Broad Institute Genome Sequencing Center for Infectious Disease"/>
            <person name="Wu L."/>
            <person name="Ma J."/>
        </authorList>
    </citation>
    <scope>NUCLEOTIDE SEQUENCE [LARGE SCALE GENOMIC DNA]</scope>
    <source>
        <strain evidence="2">JCM 12662</strain>
    </source>
</reference>
<dbReference type="EMBL" id="BAAACW010000096">
    <property type="protein sequence ID" value="GAA0364001.1"/>
    <property type="molecule type" value="Genomic_DNA"/>
</dbReference>
<dbReference type="RefSeq" id="WP_343755397.1">
    <property type="nucleotide sequence ID" value="NZ_BAAACW010000096.1"/>
</dbReference>
<dbReference type="Proteomes" id="UP001501166">
    <property type="component" value="Unassembled WGS sequence"/>
</dbReference>
<dbReference type="Gene3D" id="3.30.1820.10">
    <property type="entry name" value="Lp2179-like"/>
    <property type="match status" value="1"/>
</dbReference>
<evidence type="ECO:0000313" key="1">
    <source>
        <dbReference type="EMBL" id="GAA0364001.1"/>
    </source>
</evidence>
<dbReference type="InterPro" id="IPR014965">
    <property type="entry name" value="Amino_acid_metab_prot_put"/>
</dbReference>
<name>A0ABP3H7N9_9LACT</name>
<keyword evidence="2" id="KW-1185">Reference proteome</keyword>
<protein>
    <submittedName>
        <fullName evidence="1">DUF1831 domain-containing protein</fullName>
    </submittedName>
</protein>
<dbReference type="InterPro" id="IPR035942">
    <property type="entry name" value="Lp2179-like_sf"/>
</dbReference>
<evidence type="ECO:0000313" key="2">
    <source>
        <dbReference type="Proteomes" id="UP001501166"/>
    </source>
</evidence>